<dbReference type="InterPro" id="IPR013783">
    <property type="entry name" value="Ig-like_fold"/>
</dbReference>
<gene>
    <name evidence="3" type="ORF">DSTB1V02_LOCUS349</name>
</gene>
<dbReference type="InterPro" id="IPR003961">
    <property type="entry name" value="FN3_dom"/>
</dbReference>
<dbReference type="Pfam" id="PF21109">
    <property type="entry name" value="Stonustoxin_helical"/>
    <property type="match status" value="1"/>
</dbReference>
<dbReference type="PANTHER" id="PTHR31594:SF14">
    <property type="entry name" value="FIBRONECTIN TYPE-III DOMAIN-CONTAINING PROTEIN"/>
    <property type="match status" value="1"/>
</dbReference>
<dbReference type="PROSITE" id="PS50853">
    <property type="entry name" value="FN3"/>
    <property type="match status" value="1"/>
</dbReference>
<dbReference type="Proteomes" id="UP000677054">
    <property type="component" value="Unassembled WGS sequence"/>
</dbReference>
<dbReference type="SUPFAM" id="SSF49265">
    <property type="entry name" value="Fibronectin type III"/>
    <property type="match status" value="1"/>
</dbReference>
<reference evidence="3" key="1">
    <citation type="submission" date="2020-11" db="EMBL/GenBank/DDBJ databases">
        <authorList>
            <person name="Tran Van P."/>
        </authorList>
    </citation>
    <scope>NUCLEOTIDE SEQUENCE</scope>
</reference>
<dbReference type="EMBL" id="LR899540">
    <property type="protein sequence ID" value="CAD7240324.1"/>
    <property type="molecule type" value="Genomic_DNA"/>
</dbReference>
<proteinExistence type="predicted"/>
<dbReference type="Pfam" id="PF00041">
    <property type="entry name" value="fn3"/>
    <property type="match status" value="1"/>
</dbReference>
<evidence type="ECO:0000313" key="4">
    <source>
        <dbReference type="Proteomes" id="UP000677054"/>
    </source>
</evidence>
<dbReference type="InterPro" id="IPR036116">
    <property type="entry name" value="FN3_sf"/>
</dbReference>
<organism evidence="3">
    <name type="scientific">Darwinula stevensoni</name>
    <dbReference type="NCBI Taxonomy" id="69355"/>
    <lineage>
        <taxon>Eukaryota</taxon>
        <taxon>Metazoa</taxon>
        <taxon>Ecdysozoa</taxon>
        <taxon>Arthropoda</taxon>
        <taxon>Crustacea</taxon>
        <taxon>Oligostraca</taxon>
        <taxon>Ostracoda</taxon>
        <taxon>Podocopa</taxon>
        <taxon>Podocopida</taxon>
        <taxon>Darwinulocopina</taxon>
        <taxon>Darwinuloidea</taxon>
        <taxon>Darwinulidae</taxon>
        <taxon>Darwinula</taxon>
    </lineage>
</organism>
<dbReference type="InterPro" id="IPR052090">
    <property type="entry name" value="Cytolytic_pore-forming_toxin"/>
</dbReference>
<feature type="domain" description="Fibronectin type-III" evidence="2">
    <location>
        <begin position="426"/>
        <end position="520"/>
    </location>
</feature>
<dbReference type="InterPro" id="IPR040581">
    <property type="entry name" value="Thioredoxin_11"/>
</dbReference>
<sequence>MVRIEASRADRCKFYPIAGSAKYLEDRKKSSRQARVTLRCKSSSRLETLDVKELGSVEQAEKLCWDGVTHVVSGIQYGVEGFMVFDREVSSEETVREVEESLKIVLDEFKANGAEPFAAKDDEAHRFLCTYHGDISLAKNPTTFMEGLRAHEDVTILSRKVSVPKRAYLTPLHELDDRAVQLMWEVSPEIVGKAEAIFEALHDLKVRTNDLVGSKAYEHFSGIRAQMDTFRSLVDRFKTDFQESIVPLIMSIRLYGSEETSISQLMQQKMALIYGGKELLNWLTEKETEIRMLGDFLGSFEGVTFAFAPVELSNVLNDKEIANTVCFVFRASPKTDICLERVSQYLKRKGTDSSSPQNETPKSWYKDKDIMMSLEADAKNFMHSFEANKSQKHLKFVVTEDHLREKSHDIILYEGGTPRRFVPPGKPGIPKVLEVTHDTVLLSWDSPTYGSESVEGYLVWWRPFESEDSWHRVEVNGKVESITIPGLNPNSKIVCKVQSRCSIGTSEESGESKCIQTLPLDSARHTPELLEGFQSIKELKSGWMSTHTLISTQEYQNDLPLSPPVLEPREEESMFKELSAI</sequence>
<keyword evidence="4" id="KW-1185">Reference proteome</keyword>
<evidence type="ECO:0000256" key="1">
    <source>
        <dbReference type="SAM" id="MobiDB-lite"/>
    </source>
</evidence>
<evidence type="ECO:0000259" key="2">
    <source>
        <dbReference type="PROSITE" id="PS50853"/>
    </source>
</evidence>
<dbReference type="PANTHER" id="PTHR31594">
    <property type="entry name" value="AIG1-TYPE G DOMAIN-CONTAINING PROTEIN"/>
    <property type="match status" value="1"/>
</dbReference>
<protein>
    <recommendedName>
        <fullName evidence="2">Fibronectin type-III domain-containing protein</fullName>
    </recommendedName>
</protein>
<accession>A0A7R8X3W7</accession>
<dbReference type="Pfam" id="PF18078">
    <property type="entry name" value="Thioredoxin_11"/>
    <property type="match status" value="1"/>
</dbReference>
<dbReference type="SMART" id="SM00060">
    <property type="entry name" value="FN3"/>
    <property type="match status" value="1"/>
</dbReference>
<dbReference type="OrthoDB" id="8954335at2759"/>
<evidence type="ECO:0000313" key="3">
    <source>
        <dbReference type="EMBL" id="CAD7240324.1"/>
    </source>
</evidence>
<dbReference type="InterPro" id="IPR048997">
    <property type="entry name" value="Stonustoxin-like_helical"/>
</dbReference>
<dbReference type="AlphaFoldDB" id="A0A7R8X3W7"/>
<feature type="region of interest" description="Disordered" evidence="1">
    <location>
        <begin position="560"/>
        <end position="581"/>
    </location>
</feature>
<dbReference type="Gene3D" id="2.60.40.10">
    <property type="entry name" value="Immunoglobulins"/>
    <property type="match status" value="1"/>
</dbReference>
<name>A0A7R8X3W7_9CRUS</name>
<dbReference type="CDD" id="cd00063">
    <property type="entry name" value="FN3"/>
    <property type="match status" value="1"/>
</dbReference>
<dbReference type="EMBL" id="CAJPEV010000023">
    <property type="protein sequence ID" value="CAG0878966.1"/>
    <property type="molecule type" value="Genomic_DNA"/>
</dbReference>